<feature type="compositionally biased region" description="Acidic residues" evidence="1">
    <location>
        <begin position="469"/>
        <end position="481"/>
    </location>
</feature>
<dbReference type="EMBL" id="JAGRRH010000093">
    <property type="protein sequence ID" value="KAG7337160.1"/>
    <property type="molecule type" value="Genomic_DNA"/>
</dbReference>
<feature type="compositionally biased region" description="Acidic residues" evidence="1">
    <location>
        <begin position="452"/>
        <end position="461"/>
    </location>
</feature>
<dbReference type="AlphaFoldDB" id="A0A9K3K567"/>
<feature type="region of interest" description="Disordered" evidence="1">
    <location>
        <begin position="1"/>
        <end position="24"/>
    </location>
</feature>
<feature type="region of interest" description="Disordered" evidence="1">
    <location>
        <begin position="308"/>
        <end position="481"/>
    </location>
</feature>
<evidence type="ECO:0000313" key="2">
    <source>
        <dbReference type="EMBL" id="KAG7337160.1"/>
    </source>
</evidence>
<protein>
    <submittedName>
        <fullName evidence="2">Uncharacterized protein</fullName>
    </submittedName>
</protein>
<evidence type="ECO:0000313" key="3">
    <source>
        <dbReference type="EMBL" id="KAG7343663.1"/>
    </source>
</evidence>
<accession>A0A9K3K567</accession>
<organism evidence="2 4">
    <name type="scientific">Nitzschia inconspicua</name>
    <dbReference type="NCBI Taxonomy" id="303405"/>
    <lineage>
        <taxon>Eukaryota</taxon>
        <taxon>Sar</taxon>
        <taxon>Stramenopiles</taxon>
        <taxon>Ochrophyta</taxon>
        <taxon>Bacillariophyta</taxon>
        <taxon>Bacillariophyceae</taxon>
        <taxon>Bacillariophycidae</taxon>
        <taxon>Bacillariales</taxon>
        <taxon>Bacillariaceae</taxon>
        <taxon>Nitzschia</taxon>
    </lineage>
</organism>
<feature type="compositionally biased region" description="Basic and acidic residues" evidence="1">
    <location>
        <begin position="322"/>
        <end position="340"/>
    </location>
</feature>
<dbReference type="Proteomes" id="UP000693970">
    <property type="component" value="Unassembled WGS sequence"/>
</dbReference>
<reference evidence="2" key="1">
    <citation type="journal article" date="2021" name="Sci. Rep.">
        <title>Diploid genomic architecture of Nitzschia inconspicua, an elite biomass production diatom.</title>
        <authorList>
            <person name="Oliver A."/>
            <person name="Podell S."/>
            <person name="Pinowska A."/>
            <person name="Traller J.C."/>
            <person name="Smith S.R."/>
            <person name="McClure R."/>
            <person name="Beliaev A."/>
            <person name="Bohutskyi P."/>
            <person name="Hill E.A."/>
            <person name="Rabines A."/>
            <person name="Zheng H."/>
            <person name="Allen L.Z."/>
            <person name="Kuo A."/>
            <person name="Grigoriev I.V."/>
            <person name="Allen A.E."/>
            <person name="Hazlebeck D."/>
            <person name="Allen E.E."/>
        </authorList>
    </citation>
    <scope>NUCLEOTIDE SEQUENCE</scope>
    <source>
        <strain evidence="2">Hildebrandi</strain>
    </source>
</reference>
<feature type="compositionally biased region" description="Acidic residues" evidence="1">
    <location>
        <begin position="421"/>
        <end position="441"/>
    </location>
</feature>
<dbReference type="OrthoDB" id="43605at2759"/>
<dbReference type="EMBL" id="JAGRRH010000023">
    <property type="protein sequence ID" value="KAG7343663.1"/>
    <property type="molecule type" value="Genomic_DNA"/>
</dbReference>
<feature type="compositionally biased region" description="Low complexity" evidence="1">
    <location>
        <begin position="356"/>
        <end position="367"/>
    </location>
</feature>
<evidence type="ECO:0000313" key="4">
    <source>
        <dbReference type="Proteomes" id="UP000693970"/>
    </source>
</evidence>
<keyword evidence="4" id="KW-1185">Reference proteome</keyword>
<feature type="compositionally biased region" description="Polar residues" evidence="1">
    <location>
        <begin position="308"/>
        <end position="318"/>
    </location>
</feature>
<name>A0A9K3K567_9STRA</name>
<sequence length="481" mass="53573">MAIKKKNTNTTASNKKTRDKPPPLDEWIKPAIGIVLALLGYQFFRGMVQQEISRINLDDELELRQVLFGEVIEEGVMAENYAVLCHPETATYPISSVFHDAAKDGSAPAVFRVMDCDTVMAGSDKTVKERFAKQLNDKIRPMVFVSGKTGPPKQVPAKHLKTGSMLVKALKNLLTPKAEKIETTQDLRTKCLDKDICALLLKGSKTSPNYVKSAMEKLLVEFPKVAFAAVDTSVLYVMGLEAEYLPEFQSDVPRFAVFQKVSGTADKSKTDGSNSTRLKTSVTTLEGSLGYGPMSNLIASVVQKTATMQKVSSLPTIKTRSKKLEEEERQKRQRRQEQQQRRSSSNSDTGGGGSGYFSSSSSDNDGTADGRRAERERRRAEHRANNPNYKEKTPEEIAEIERRRRQRMEEEAQKWNVAPEDAPEEGEPFLEGGGQDEDFEDGSSSNSRAYEDNWDSNDLDSGDQQQQGADDDDEEDVMDLD</sequence>
<reference evidence="2" key="2">
    <citation type="submission" date="2021-04" db="EMBL/GenBank/DDBJ databases">
        <authorList>
            <person name="Podell S."/>
        </authorList>
    </citation>
    <scope>NUCLEOTIDE SEQUENCE</scope>
    <source>
        <strain evidence="2">Hildebrandi</strain>
    </source>
</reference>
<evidence type="ECO:0000256" key="1">
    <source>
        <dbReference type="SAM" id="MobiDB-lite"/>
    </source>
</evidence>
<feature type="compositionally biased region" description="Basic and acidic residues" evidence="1">
    <location>
        <begin position="368"/>
        <end position="413"/>
    </location>
</feature>
<gene>
    <name evidence="3" type="ORF">IV203_021671</name>
    <name evidence="2" type="ORF">IV203_022775</name>
</gene>
<comment type="caution">
    <text evidence="2">The sequence shown here is derived from an EMBL/GenBank/DDBJ whole genome shotgun (WGS) entry which is preliminary data.</text>
</comment>
<proteinExistence type="predicted"/>